<organism evidence="2 3">
    <name type="scientific">Stigmatella ashevillensis</name>
    <dbReference type="NCBI Taxonomy" id="2995309"/>
    <lineage>
        <taxon>Bacteria</taxon>
        <taxon>Pseudomonadati</taxon>
        <taxon>Myxococcota</taxon>
        <taxon>Myxococcia</taxon>
        <taxon>Myxococcales</taxon>
        <taxon>Cystobacterineae</taxon>
        <taxon>Archangiaceae</taxon>
        <taxon>Stigmatella</taxon>
    </lineage>
</organism>
<name>A0ABT5DFS7_9BACT</name>
<comment type="caution">
    <text evidence="2">The sequence shown here is derived from an EMBL/GenBank/DDBJ whole genome shotgun (WGS) entry which is preliminary data.</text>
</comment>
<evidence type="ECO:0000313" key="2">
    <source>
        <dbReference type="EMBL" id="MDC0711211.1"/>
    </source>
</evidence>
<dbReference type="InterPro" id="IPR049806">
    <property type="entry name" value="MasK-like_C"/>
</dbReference>
<feature type="transmembrane region" description="Helical" evidence="1">
    <location>
        <begin position="53"/>
        <end position="77"/>
    </location>
</feature>
<keyword evidence="1" id="KW-1133">Transmembrane helix</keyword>
<dbReference type="NCBIfam" id="NF033768">
    <property type="entry name" value="myxo_SS_tail"/>
    <property type="match status" value="1"/>
</dbReference>
<keyword evidence="3" id="KW-1185">Reference proteome</keyword>
<keyword evidence="1" id="KW-0472">Membrane</keyword>
<sequence length="371" mass="39782">MEKHLYLFLSLLLLVLPSWASGQGVRETDINAMLEQCDARLETLQQQAESARWVANTFLLIGAAVAAIGSALAGFLTKTGIRKVMAVLGSVGAILAVVPKTLREPTEILARRMAAERHRTVAAKVVLQLPYLPRYENLGKRYVIARLIDCTSTEPSETVPPLPEPPRAVKEAEGASALRGMSEGLNPSVEGEVVGRANESLMPAPSIPARQVENADAPSEMDERIITRAPAHMGGDWRGAGSIDTGIKSAQGAGSTPEDTLTGLVRTALPEVEGSGVDAHGLDRYVKARLKVIGNCYERELKLNPSLSGKAVVRFGITPSGSTRSVEIVENTLGNEAVGNCIRTALLHWVFPFKPGSEVFVAYPFLFAPAR</sequence>
<dbReference type="RefSeq" id="WP_272141170.1">
    <property type="nucleotide sequence ID" value="NZ_JAQNDM010000002.1"/>
</dbReference>
<evidence type="ECO:0000313" key="3">
    <source>
        <dbReference type="Proteomes" id="UP001221838"/>
    </source>
</evidence>
<proteinExistence type="predicted"/>
<dbReference type="EMBL" id="JAQNDM010000002">
    <property type="protein sequence ID" value="MDC0711211.1"/>
    <property type="molecule type" value="Genomic_DNA"/>
</dbReference>
<evidence type="ECO:0000256" key="1">
    <source>
        <dbReference type="SAM" id="Phobius"/>
    </source>
</evidence>
<protein>
    <submittedName>
        <fullName evidence="2">AgmX/PglI C-terminal domain-containing protein</fullName>
    </submittedName>
</protein>
<accession>A0ABT5DFS7</accession>
<keyword evidence="1" id="KW-0812">Transmembrane</keyword>
<reference evidence="2 3" key="1">
    <citation type="submission" date="2022-11" db="EMBL/GenBank/DDBJ databases">
        <title>Minimal conservation of predation-associated metabolite biosynthetic gene clusters underscores biosynthetic potential of Myxococcota including descriptions for ten novel species: Archangium lansinium sp. nov., Myxococcus landrumus sp. nov., Nannocystis bai.</title>
        <authorList>
            <person name="Ahearne A."/>
            <person name="Stevens C."/>
            <person name="Dowd S."/>
        </authorList>
    </citation>
    <scope>NUCLEOTIDE SEQUENCE [LARGE SCALE GENOMIC DNA]</scope>
    <source>
        <strain evidence="2 3">NCWAL01</strain>
    </source>
</reference>
<gene>
    <name evidence="2" type="ORF">POL68_22265</name>
</gene>
<dbReference type="Proteomes" id="UP001221838">
    <property type="component" value="Unassembled WGS sequence"/>
</dbReference>